<evidence type="ECO:0000313" key="2">
    <source>
        <dbReference type="Proteomes" id="UP001153620"/>
    </source>
</evidence>
<dbReference type="CDD" id="cd23767">
    <property type="entry name" value="IQCD"/>
    <property type="match status" value="1"/>
</dbReference>
<dbReference type="Gene3D" id="1.20.890.10">
    <property type="entry name" value="cAMP-dependent protein kinase regulatory subunit, dimerization-anchoring domain"/>
    <property type="match status" value="1"/>
</dbReference>
<reference evidence="1" key="1">
    <citation type="submission" date="2022-01" db="EMBL/GenBank/DDBJ databases">
        <authorList>
            <person name="King R."/>
        </authorList>
    </citation>
    <scope>NUCLEOTIDE SEQUENCE</scope>
</reference>
<gene>
    <name evidence="1" type="ORF">CHIRRI_LOCUS6774</name>
</gene>
<dbReference type="Proteomes" id="UP001153620">
    <property type="component" value="Chromosome 2"/>
</dbReference>
<name>A0A9N9WS08_9DIPT</name>
<dbReference type="Pfam" id="PF00612">
    <property type="entry name" value="IQ"/>
    <property type="match status" value="2"/>
</dbReference>
<evidence type="ECO:0008006" key="3">
    <source>
        <dbReference type="Google" id="ProtNLM"/>
    </source>
</evidence>
<reference evidence="1" key="2">
    <citation type="submission" date="2022-10" db="EMBL/GenBank/DDBJ databases">
        <authorList>
            <consortium name="ENA_rothamsted_submissions"/>
            <consortium name="culmorum"/>
            <person name="King R."/>
        </authorList>
    </citation>
    <scope>NUCLEOTIDE SEQUENCE</scope>
</reference>
<dbReference type="OrthoDB" id="26525at2759"/>
<keyword evidence="2" id="KW-1185">Reference proteome</keyword>
<dbReference type="AlphaFoldDB" id="A0A9N9WS08"/>
<dbReference type="EMBL" id="OU895878">
    <property type="protein sequence ID" value="CAG9803879.1"/>
    <property type="molecule type" value="Genomic_DNA"/>
</dbReference>
<accession>A0A9N9WS08</accession>
<dbReference type="SUPFAM" id="SSF47391">
    <property type="entry name" value="Dimerization-anchoring domain of cAMP-dependent PK regulatory subunit"/>
    <property type="match status" value="1"/>
</dbReference>
<proteinExistence type="predicted"/>
<sequence length="231" mass="27182">MNFSLYHHRKLSDIISIPKGLPELMADITKQVIKYQPQNLEEFLAEYLDALVQTREFLHIAETTVDDVLINSLQIKELMRKTNMSLEQANQCCTVIRSEFSKHLSLIQNTKSMKEFDVVKRLIYECNLSIAQARKVSKIIEISWHFFYHQNKTSLLNNNLHELRLKKEANDITIKIQSPSSVEAEEATIKIQSWFRRLKIKEKEREQFKLMQKSATIIQALSRGYIQRKKN</sequence>
<dbReference type="InterPro" id="IPR000048">
    <property type="entry name" value="IQ_motif_EF-hand-BS"/>
</dbReference>
<dbReference type="PROSITE" id="PS50096">
    <property type="entry name" value="IQ"/>
    <property type="match status" value="2"/>
</dbReference>
<dbReference type="Gene3D" id="1.20.5.190">
    <property type="match status" value="1"/>
</dbReference>
<evidence type="ECO:0000313" key="1">
    <source>
        <dbReference type="EMBL" id="CAG9803879.1"/>
    </source>
</evidence>
<dbReference type="CDD" id="cd12084">
    <property type="entry name" value="DD_RII_PKA-like"/>
    <property type="match status" value="1"/>
</dbReference>
<protein>
    <recommendedName>
        <fullName evidence="3">RIIa domain-containing protein</fullName>
    </recommendedName>
</protein>
<dbReference type="SMART" id="SM00015">
    <property type="entry name" value="IQ"/>
    <property type="match status" value="2"/>
</dbReference>
<organism evidence="1 2">
    <name type="scientific">Chironomus riparius</name>
    <dbReference type="NCBI Taxonomy" id="315576"/>
    <lineage>
        <taxon>Eukaryota</taxon>
        <taxon>Metazoa</taxon>
        <taxon>Ecdysozoa</taxon>
        <taxon>Arthropoda</taxon>
        <taxon>Hexapoda</taxon>
        <taxon>Insecta</taxon>
        <taxon>Pterygota</taxon>
        <taxon>Neoptera</taxon>
        <taxon>Endopterygota</taxon>
        <taxon>Diptera</taxon>
        <taxon>Nematocera</taxon>
        <taxon>Chironomoidea</taxon>
        <taxon>Chironomidae</taxon>
        <taxon>Chironominae</taxon>
        <taxon>Chironomus</taxon>
    </lineage>
</organism>